<dbReference type="AlphaFoldDB" id="A0A975PE03"/>
<evidence type="ECO:0000313" key="3">
    <source>
        <dbReference type="Proteomes" id="UP000680588"/>
    </source>
</evidence>
<dbReference type="RefSeq" id="WP_207347678.1">
    <property type="nucleotide sequence ID" value="NZ_CP076456.1"/>
</dbReference>
<dbReference type="CDD" id="cd06223">
    <property type="entry name" value="PRTases_typeI"/>
    <property type="match status" value="1"/>
</dbReference>
<keyword evidence="3" id="KW-1185">Reference proteome</keyword>
<accession>A0A975PE03</accession>
<dbReference type="InterPro" id="IPR029057">
    <property type="entry name" value="PRTase-like"/>
</dbReference>
<dbReference type="InterPro" id="IPR000836">
    <property type="entry name" value="PRTase_dom"/>
</dbReference>
<gene>
    <name evidence="2" type="ORF">KG104_16480</name>
</gene>
<name>A0A975PE03_9MICC</name>
<sequence>MASFSRYRDRQDAGVQLGVALAPYLGAPNLVVLGLPRGGVPVAAEVAKLLHAPLDVVAVQKVGLPGQPELAAGALAWVAGTVTTVQNEAVLADWQSSLHSGTSSSDGPGSAEQAFEAAAAIAQLELIRRDKLYRMRRDPLNVSGRTVVLVDDGLATGASMHAALLGLRGQNPARLVAAAPVSCGPGAETAAALADDVVIPWQAIGLTAVGQAYENFDEITDANVQRLLGLP</sequence>
<dbReference type="Gene3D" id="3.40.50.2020">
    <property type="match status" value="1"/>
</dbReference>
<feature type="domain" description="Phosphoribosyltransferase" evidence="1">
    <location>
        <begin position="29"/>
        <end position="194"/>
    </location>
</feature>
<dbReference type="EMBL" id="CP076456">
    <property type="protein sequence ID" value="QWQ36016.1"/>
    <property type="molecule type" value="Genomic_DNA"/>
</dbReference>
<reference evidence="2" key="1">
    <citation type="submission" date="2021-06" db="EMBL/GenBank/DDBJ databases">
        <title>Novel species in genus Arthrobacter.</title>
        <authorList>
            <person name="Zhang G."/>
        </authorList>
    </citation>
    <scope>NUCLEOTIDE SEQUENCE</scope>
    <source>
        <strain evidence="2">Zg-ZUI122</strain>
    </source>
</reference>
<dbReference type="Proteomes" id="UP000680588">
    <property type="component" value="Chromosome"/>
</dbReference>
<dbReference type="GO" id="GO:0016757">
    <property type="term" value="F:glycosyltransferase activity"/>
    <property type="evidence" value="ECO:0007669"/>
    <property type="project" value="UniProtKB-KW"/>
</dbReference>
<dbReference type="SUPFAM" id="SSF53271">
    <property type="entry name" value="PRTase-like"/>
    <property type="match status" value="1"/>
</dbReference>
<keyword evidence="2" id="KW-0808">Transferase</keyword>
<evidence type="ECO:0000313" key="2">
    <source>
        <dbReference type="EMBL" id="QWQ36016.1"/>
    </source>
</evidence>
<protein>
    <submittedName>
        <fullName evidence="2">Phosphoribosyltransferase</fullName>
    </submittedName>
</protein>
<dbReference type="KEGG" id="asun:KG104_16480"/>
<proteinExistence type="predicted"/>
<dbReference type="Pfam" id="PF00156">
    <property type="entry name" value="Pribosyltran"/>
    <property type="match status" value="1"/>
</dbReference>
<organism evidence="2 3">
    <name type="scientific">Arthrobacter sunyaminii</name>
    <dbReference type="NCBI Taxonomy" id="2816859"/>
    <lineage>
        <taxon>Bacteria</taxon>
        <taxon>Bacillati</taxon>
        <taxon>Actinomycetota</taxon>
        <taxon>Actinomycetes</taxon>
        <taxon>Micrococcales</taxon>
        <taxon>Micrococcaceae</taxon>
        <taxon>Arthrobacter</taxon>
    </lineage>
</organism>
<dbReference type="Gene3D" id="3.30.1310.20">
    <property type="entry name" value="PRTase-like"/>
    <property type="match status" value="1"/>
</dbReference>
<keyword evidence="2" id="KW-0328">Glycosyltransferase</keyword>
<evidence type="ECO:0000259" key="1">
    <source>
        <dbReference type="Pfam" id="PF00156"/>
    </source>
</evidence>